<evidence type="ECO:0000256" key="1">
    <source>
        <dbReference type="SAM" id="MobiDB-lite"/>
    </source>
</evidence>
<accession>A0ABW7WLX0</accession>
<dbReference type="Proteomes" id="UP001611450">
    <property type="component" value="Unassembled WGS sequence"/>
</dbReference>
<organism evidence="2 3">
    <name type="scientific">Nocardia beijingensis</name>
    <dbReference type="NCBI Taxonomy" id="95162"/>
    <lineage>
        <taxon>Bacteria</taxon>
        <taxon>Bacillati</taxon>
        <taxon>Actinomycetota</taxon>
        <taxon>Actinomycetes</taxon>
        <taxon>Mycobacteriales</taxon>
        <taxon>Nocardiaceae</taxon>
        <taxon>Nocardia</taxon>
    </lineage>
</organism>
<protein>
    <submittedName>
        <fullName evidence="2">DUF3027 domain-containing protein</fullName>
    </submittedName>
</protein>
<evidence type="ECO:0000313" key="3">
    <source>
        <dbReference type="Proteomes" id="UP001611450"/>
    </source>
</evidence>
<evidence type="ECO:0000313" key="2">
    <source>
        <dbReference type="EMBL" id="MFI2323019.1"/>
    </source>
</evidence>
<reference evidence="2 3" key="1">
    <citation type="submission" date="2024-10" db="EMBL/GenBank/DDBJ databases">
        <title>The Natural Products Discovery Center: Release of the First 8490 Sequenced Strains for Exploring Actinobacteria Biosynthetic Diversity.</title>
        <authorList>
            <person name="Kalkreuter E."/>
            <person name="Kautsar S.A."/>
            <person name="Yang D."/>
            <person name="Bader C.D."/>
            <person name="Teijaro C.N."/>
            <person name="Fluegel L."/>
            <person name="Davis C.M."/>
            <person name="Simpson J.R."/>
            <person name="Lauterbach L."/>
            <person name="Steele A.D."/>
            <person name="Gui C."/>
            <person name="Meng S."/>
            <person name="Li G."/>
            <person name="Viehrig K."/>
            <person name="Ye F."/>
            <person name="Su P."/>
            <person name="Kiefer A.F."/>
            <person name="Nichols A."/>
            <person name="Cepeda A.J."/>
            <person name="Yan W."/>
            <person name="Fan B."/>
            <person name="Jiang Y."/>
            <person name="Adhikari A."/>
            <person name="Zheng C.-J."/>
            <person name="Schuster L."/>
            <person name="Cowan T.M."/>
            <person name="Smanski M.J."/>
            <person name="Chevrette M.G."/>
            <person name="De Carvalho L.P.S."/>
            <person name="Shen B."/>
        </authorList>
    </citation>
    <scope>NUCLEOTIDE SEQUENCE [LARGE SCALE GENOMIC DNA]</scope>
    <source>
        <strain evidence="2 3">NPDC019626</strain>
    </source>
</reference>
<feature type="compositionally biased region" description="Basic and acidic residues" evidence="1">
    <location>
        <begin position="248"/>
        <end position="260"/>
    </location>
</feature>
<feature type="region of interest" description="Disordered" evidence="1">
    <location>
        <begin position="354"/>
        <end position="395"/>
    </location>
</feature>
<dbReference type="InterPro" id="IPR021391">
    <property type="entry name" value="DUF3027"/>
</dbReference>
<keyword evidence="3" id="KW-1185">Reference proteome</keyword>
<gene>
    <name evidence="2" type="ORF">ACH47G_21240</name>
</gene>
<sequence length="509" mass="50954">MSAVSVSESGVRPILADAVDLARRALLELEPSAVGAHLGVIAEDESAATHRFEATLPGYRGWQWAVVVAAPPGADRATVSESALLPGPDALVAPEFVPWEQRVRPGDLAPGDLLAPPADDPRLVPGYVATGDPVVDEVAYEVGLGRTKVMSREGRAEAAERWYSEYGPDSEMAKAAPATCGSCGFYLPLAGSLRAAFGVCGNAMGADGHVVHVAYGCGAHSDTEVPTGNGSPLYEAYDDSAIEVITLRTDEPRDGKREQSEEAPSEDVDRHGAAEQAERAARTGDRGPDAEDADATARAEEAVVTDDIATAENLVPAGKPSVGENAALGANAVAENAASAEDAVAESAASGENAVAESAAPAENAVAESAASGENAVAESAAPAENAVAETAAPAENAVAETEAVAIPADAIGEIEGPALGTGDVNVPAAADSDAVPTGAAESAPVEADTAESAPASDAVAQAHESASSPTPGPEPTATPAGAEDVDAPSGAGVAEGEARPEFQSSPRS</sequence>
<dbReference type="RefSeq" id="WP_396948897.1">
    <property type="nucleotide sequence ID" value="NZ_JBIRXV010000004.1"/>
</dbReference>
<feature type="region of interest" description="Disordered" evidence="1">
    <location>
        <begin position="248"/>
        <end position="300"/>
    </location>
</feature>
<dbReference type="Pfam" id="PF11228">
    <property type="entry name" value="DUF3027"/>
    <property type="match status" value="1"/>
</dbReference>
<feature type="compositionally biased region" description="Basic and acidic residues" evidence="1">
    <location>
        <begin position="267"/>
        <end position="300"/>
    </location>
</feature>
<feature type="region of interest" description="Disordered" evidence="1">
    <location>
        <begin position="415"/>
        <end position="509"/>
    </location>
</feature>
<name>A0ABW7WLX0_9NOCA</name>
<proteinExistence type="predicted"/>
<comment type="caution">
    <text evidence="2">The sequence shown here is derived from an EMBL/GenBank/DDBJ whole genome shotgun (WGS) entry which is preliminary data.</text>
</comment>
<dbReference type="EMBL" id="JBIRXV010000004">
    <property type="protein sequence ID" value="MFI2323019.1"/>
    <property type="molecule type" value="Genomic_DNA"/>
</dbReference>